<dbReference type="AlphaFoldDB" id="A0A382FF80"/>
<feature type="non-terminal residue" evidence="1">
    <location>
        <position position="71"/>
    </location>
</feature>
<proteinExistence type="predicted"/>
<organism evidence="1">
    <name type="scientific">marine metagenome</name>
    <dbReference type="NCBI Taxonomy" id="408172"/>
    <lineage>
        <taxon>unclassified sequences</taxon>
        <taxon>metagenomes</taxon>
        <taxon>ecological metagenomes</taxon>
    </lineage>
</organism>
<gene>
    <name evidence="1" type="ORF">METZ01_LOCUS213838</name>
</gene>
<protein>
    <submittedName>
        <fullName evidence="1">Uncharacterized protein</fullName>
    </submittedName>
</protein>
<dbReference type="EMBL" id="UINC01049332">
    <property type="protein sequence ID" value="SVB60984.1"/>
    <property type="molecule type" value="Genomic_DNA"/>
</dbReference>
<accession>A0A382FF80</accession>
<evidence type="ECO:0000313" key="1">
    <source>
        <dbReference type="EMBL" id="SVB60984.1"/>
    </source>
</evidence>
<name>A0A382FF80_9ZZZZ</name>
<reference evidence="1" key="1">
    <citation type="submission" date="2018-05" db="EMBL/GenBank/DDBJ databases">
        <authorList>
            <person name="Lanie J.A."/>
            <person name="Ng W.-L."/>
            <person name="Kazmierczak K.M."/>
            <person name="Andrzejewski T.M."/>
            <person name="Davidsen T.M."/>
            <person name="Wayne K.J."/>
            <person name="Tettelin H."/>
            <person name="Glass J.I."/>
            <person name="Rusch D."/>
            <person name="Podicherti R."/>
            <person name="Tsui H.-C.T."/>
            <person name="Winkler M.E."/>
        </authorList>
    </citation>
    <scope>NUCLEOTIDE SEQUENCE</scope>
</reference>
<sequence length="71" mass="8105">MILKKYTPFLVVIIQWAMLSDAVSQTHWETAIYTEDTWYYFVGTSAPPTNWNELDFDESSWSSGPGGFGYG</sequence>